<dbReference type="InterPro" id="IPR001128">
    <property type="entry name" value="Cyt_P450"/>
</dbReference>
<dbReference type="SUPFAM" id="SSF48264">
    <property type="entry name" value="Cytochrome P450"/>
    <property type="match status" value="1"/>
</dbReference>
<feature type="region of interest" description="Disordered" evidence="3">
    <location>
        <begin position="1"/>
        <end position="27"/>
    </location>
</feature>
<keyword evidence="2" id="KW-0560">Oxidoreductase</keyword>
<gene>
    <name evidence="4" type="ORF">SYYSPA8_03735</name>
</gene>
<dbReference type="PRINTS" id="PR00385">
    <property type="entry name" value="P450"/>
</dbReference>
<sequence>MTHSQELPLFPFTGPADRPRDREGERLRETAPVVRARLADGTPVWVALSHSATRQVLTTPVFSRGAAMLPGAPVLGEGMALPSMISSMEGPEHSRIRRLITRAFSPRMVDTMTPWITELVVELLDGLAAGPQPADLVAGLTEPLPIRVICRLLGVPRADAGRFSAWTGLLATAGSPDGVEAAFGALRAYIDRLVGEKRRSPGDDLTSELTLLADETGAVDQEQLVNNLVLLLGAGYETTVEQLGHSLFALLAEREHYARLCREPELVGNAVEELLRHALLMPTGTLVRVATEDIELGGRPVRAGDGVVALPHVANHDPEAFADDPGTLDLARADASRHLSFGAGAHFCVGAQLARAEMRITVAELVRRHPGAVLAVDPGAVEWKTGALTRGPVRLPVALA</sequence>
<comment type="caution">
    <text evidence="4">The sequence shown here is derived from an EMBL/GenBank/DDBJ whole genome shotgun (WGS) entry which is preliminary data.</text>
</comment>
<reference evidence="4 5" key="1">
    <citation type="submission" date="2022-10" db="EMBL/GenBank/DDBJ databases">
        <title>Draft genome sequence of Streptomyces sp. YSPA8.</title>
        <authorList>
            <person name="Moriuchi R."/>
            <person name="Dohra H."/>
            <person name="Yamamura H."/>
            <person name="Kodani S."/>
        </authorList>
    </citation>
    <scope>NUCLEOTIDE SEQUENCE [LARGE SCALE GENOMIC DNA]</scope>
    <source>
        <strain evidence="4 5">YSPA8</strain>
    </source>
</reference>
<keyword evidence="2" id="KW-0408">Iron</keyword>
<evidence type="ECO:0000256" key="3">
    <source>
        <dbReference type="SAM" id="MobiDB-lite"/>
    </source>
</evidence>
<dbReference type="PRINTS" id="PR00359">
    <property type="entry name" value="BP450"/>
</dbReference>
<dbReference type="PANTHER" id="PTHR46696:SF1">
    <property type="entry name" value="CYTOCHROME P450 YJIB-RELATED"/>
    <property type="match status" value="1"/>
</dbReference>
<dbReference type="InterPro" id="IPR017972">
    <property type="entry name" value="Cyt_P450_CS"/>
</dbReference>
<keyword evidence="2" id="KW-0349">Heme</keyword>
<name>A0ABQ5NTM6_9ACTN</name>
<keyword evidence="2" id="KW-0503">Monooxygenase</keyword>
<proteinExistence type="inferred from homology"/>
<dbReference type="Proteomes" id="UP001291653">
    <property type="component" value="Unassembled WGS sequence"/>
</dbReference>
<dbReference type="Pfam" id="PF00067">
    <property type="entry name" value="p450"/>
    <property type="match status" value="1"/>
</dbReference>
<dbReference type="InterPro" id="IPR002397">
    <property type="entry name" value="Cyt_P450_B"/>
</dbReference>
<evidence type="ECO:0000313" key="4">
    <source>
        <dbReference type="EMBL" id="GLF93366.1"/>
    </source>
</evidence>
<keyword evidence="5" id="KW-1185">Reference proteome</keyword>
<dbReference type="PANTHER" id="PTHR46696">
    <property type="entry name" value="P450, PUTATIVE (EUROFUNG)-RELATED"/>
    <property type="match status" value="1"/>
</dbReference>
<dbReference type="InterPro" id="IPR036396">
    <property type="entry name" value="Cyt_P450_sf"/>
</dbReference>
<keyword evidence="2" id="KW-0479">Metal-binding</keyword>
<comment type="similarity">
    <text evidence="1 2">Belongs to the cytochrome P450 family.</text>
</comment>
<evidence type="ECO:0000256" key="1">
    <source>
        <dbReference type="ARBA" id="ARBA00010617"/>
    </source>
</evidence>
<protein>
    <submittedName>
        <fullName evidence="4">Cytochrome P450</fullName>
    </submittedName>
</protein>
<evidence type="ECO:0000313" key="5">
    <source>
        <dbReference type="Proteomes" id="UP001291653"/>
    </source>
</evidence>
<organism evidence="4 5">
    <name type="scientific">Streptomyces yaizuensis</name>
    <dbReference type="NCBI Taxonomy" id="2989713"/>
    <lineage>
        <taxon>Bacteria</taxon>
        <taxon>Bacillati</taxon>
        <taxon>Actinomycetota</taxon>
        <taxon>Actinomycetes</taxon>
        <taxon>Kitasatosporales</taxon>
        <taxon>Streptomycetaceae</taxon>
        <taxon>Streptomyces</taxon>
    </lineage>
</organism>
<dbReference type="Gene3D" id="1.10.630.10">
    <property type="entry name" value="Cytochrome P450"/>
    <property type="match status" value="1"/>
</dbReference>
<evidence type="ECO:0000256" key="2">
    <source>
        <dbReference type="RuleBase" id="RU000461"/>
    </source>
</evidence>
<dbReference type="RefSeq" id="WP_323445441.1">
    <property type="nucleotide sequence ID" value="NZ_BSBI01000001.1"/>
</dbReference>
<dbReference type="CDD" id="cd11031">
    <property type="entry name" value="Cyp158A-like"/>
    <property type="match status" value="1"/>
</dbReference>
<accession>A0ABQ5NTM6</accession>
<dbReference type="PROSITE" id="PS00086">
    <property type="entry name" value="CYTOCHROME_P450"/>
    <property type="match status" value="1"/>
</dbReference>
<dbReference type="EMBL" id="BSBI01000001">
    <property type="protein sequence ID" value="GLF93366.1"/>
    <property type="molecule type" value="Genomic_DNA"/>
</dbReference>
<feature type="compositionally biased region" description="Basic and acidic residues" evidence="3">
    <location>
        <begin position="17"/>
        <end position="27"/>
    </location>
</feature>